<gene>
    <name evidence="9" type="ORF">RSO01_53920</name>
</gene>
<dbReference type="AlphaFoldDB" id="A0A512NGY5"/>
<feature type="domain" description="Multidrug resistance protein MdtA-like barrel-sandwich hybrid" evidence="6">
    <location>
        <begin position="70"/>
        <end position="209"/>
    </location>
</feature>
<reference evidence="9 10" key="1">
    <citation type="submission" date="2019-07" db="EMBL/GenBank/DDBJ databases">
        <title>Whole genome shotgun sequence of Reyranella soli NBRC 108950.</title>
        <authorList>
            <person name="Hosoyama A."/>
            <person name="Uohara A."/>
            <person name="Ohji S."/>
            <person name="Ichikawa N."/>
        </authorList>
    </citation>
    <scope>NUCLEOTIDE SEQUENCE [LARGE SCALE GENOMIC DNA]</scope>
    <source>
        <strain evidence="9 10">NBRC 108950</strain>
    </source>
</reference>
<evidence type="ECO:0000256" key="2">
    <source>
        <dbReference type="ARBA" id="ARBA00009477"/>
    </source>
</evidence>
<dbReference type="Gene3D" id="2.40.30.170">
    <property type="match status" value="1"/>
</dbReference>
<dbReference type="EMBL" id="BKAJ01000096">
    <property type="protein sequence ID" value="GEP58226.1"/>
    <property type="molecule type" value="Genomic_DNA"/>
</dbReference>
<feature type="signal peptide" evidence="5">
    <location>
        <begin position="1"/>
        <end position="25"/>
    </location>
</feature>
<keyword evidence="3" id="KW-0813">Transport</keyword>
<dbReference type="PROSITE" id="PS51257">
    <property type="entry name" value="PROKAR_LIPOPROTEIN"/>
    <property type="match status" value="1"/>
</dbReference>
<evidence type="ECO:0000256" key="1">
    <source>
        <dbReference type="ARBA" id="ARBA00004196"/>
    </source>
</evidence>
<dbReference type="GO" id="GO:0015562">
    <property type="term" value="F:efflux transmembrane transporter activity"/>
    <property type="evidence" value="ECO:0007669"/>
    <property type="project" value="TreeGrafter"/>
</dbReference>
<evidence type="ECO:0000259" key="8">
    <source>
        <dbReference type="Pfam" id="PF25967"/>
    </source>
</evidence>
<dbReference type="Gene3D" id="2.40.50.100">
    <property type="match status" value="1"/>
</dbReference>
<dbReference type="InterPro" id="IPR006143">
    <property type="entry name" value="RND_pump_MFP"/>
</dbReference>
<evidence type="ECO:0000313" key="9">
    <source>
        <dbReference type="EMBL" id="GEP58226.1"/>
    </source>
</evidence>
<name>A0A512NGY5_9HYPH</name>
<evidence type="ECO:0000256" key="4">
    <source>
        <dbReference type="SAM" id="Coils"/>
    </source>
</evidence>
<comment type="subcellular location">
    <subcellularLocation>
        <location evidence="1">Cell envelope</location>
    </subcellularLocation>
</comment>
<dbReference type="Proteomes" id="UP000321058">
    <property type="component" value="Unassembled WGS sequence"/>
</dbReference>
<accession>A0A512NGY5</accession>
<protein>
    <submittedName>
        <fullName evidence="9">RND transporter</fullName>
    </submittedName>
</protein>
<dbReference type="Pfam" id="PF25917">
    <property type="entry name" value="BSH_RND"/>
    <property type="match status" value="1"/>
</dbReference>
<organism evidence="9 10">
    <name type="scientific">Reyranella soli</name>
    <dbReference type="NCBI Taxonomy" id="1230389"/>
    <lineage>
        <taxon>Bacteria</taxon>
        <taxon>Pseudomonadati</taxon>
        <taxon>Pseudomonadota</taxon>
        <taxon>Alphaproteobacteria</taxon>
        <taxon>Hyphomicrobiales</taxon>
        <taxon>Reyranellaceae</taxon>
        <taxon>Reyranella</taxon>
    </lineage>
</organism>
<feature type="domain" description="CusB-like beta-barrel" evidence="7">
    <location>
        <begin position="219"/>
        <end position="284"/>
    </location>
</feature>
<dbReference type="NCBIfam" id="TIGR01730">
    <property type="entry name" value="RND_mfp"/>
    <property type="match status" value="1"/>
</dbReference>
<evidence type="ECO:0000256" key="5">
    <source>
        <dbReference type="SAM" id="SignalP"/>
    </source>
</evidence>
<evidence type="ECO:0000259" key="6">
    <source>
        <dbReference type="Pfam" id="PF25917"/>
    </source>
</evidence>
<dbReference type="GO" id="GO:1990281">
    <property type="term" value="C:efflux pump complex"/>
    <property type="evidence" value="ECO:0007669"/>
    <property type="project" value="TreeGrafter"/>
</dbReference>
<dbReference type="Gene3D" id="2.40.420.20">
    <property type="match status" value="1"/>
</dbReference>
<dbReference type="Pfam" id="PF25954">
    <property type="entry name" value="Beta-barrel_RND_2"/>
    <property type="match status" value="1"/>
</dbReference>
<dbReference type="Pfam" id="PF25967">
    <property type="entry name" value="RND-MFP_C"/>
    <property type="match status" value="1"/>
</dbReference>
<comment type="similarity">
    <text evidence="2">Belongs to the membrane fusion protein (MFP) (TC 8.A.1) family.</text>
</comment>
<evidence type="ECO:0000259" key="7">
    <source>
        <dbReference type="Pfam" id="PF25954"/>
    </source>
</evidence>
<dbReference type="Gene3D" id="1.10.287.470">
    <property type="entry name" value="Helix hairpin bin"/>
    <property type="match status" value="1"/>
</dbReference>
<evidence type="ECO:0000313" key="10">
    <source>
        <dbReference type="Proteomes" id="UP000321058"/>
    </source>
</evidence>
<sequence>MARPTPWRSAVGVAMLALLLTPALALSGCEWRTKAKAKVVEPRPVRTVTATKGGDGETVVLTGQISAENEASLSFRIGGRIIERLGNVGDRVEPDQVLAKLDPQNELNALRSAQAALSAAEGRLTETSNAFERQKVLLPQGFTTQALYDQAQQALRTAQSQLDNAEAQLHIAKDRVSYTQLKAGVAGSITARMAEAGEVVQPGQTVFQVARQDGRDAVFDVPAQVIRSAPSDPKVVVSLTDDPSITASGRIRQVDPQADPITRTFRVRVGLIDPPSAMFLGATVKGRMELAATPGIAVPASALTRINGQPAVWLVDPKDMTVSLHNVQVERFDPGSVLLSHGLDGGEIVVTAGVQALHPGQKVRLLGATP</sequence>
<dbReference type="SUPFAM" id="SSF111369">
    <property type="entry name" value="HlyD-like secretion proteins"/>
    <property type="match status" value="1"/>
</dbReference>
<keyword evidence="10" id="KW-1185">Reference proteome</keyword>
<feature type="chain" id="PRO_5022150015" evidence="5">
    <location>
        <begin position="26"/>
        <end position="370"/>
    </location>
</feature>
<keyword evidence="5" id="KW-0732">Signal</keyword>
<comment type="caution">
    <text evidence="9">The sequence shown here is derived from an EMBL/GenBank/DDBJ whole genome shotgun (WGS) entry which is preliminary data.</text>
</comment>
<feature type="domain" description="Multidrug resistance protein MdtA-like C-terminal permuted SH3" evidence="8">
    <location>
        <begin position="296"/>
        <end position="355"/>
    </location>
</feature>
<dbReference type="InterPro" id="IPR058625">
    <property type="entry name" value="MdtA-like_BSH"/>
</dbReference>
<proteinExistence type="inferred from homology"/>
<keyword evidence="4" id="KW-0175">Coiled coil</keyword>
<dbReference type="InterPro" id="IPR058792">
    <property type="entry name" value="Beta-barrel_RND_2"/>
</dbReference>
<dbReference type="InterPro" id="IPR058627">
    <property type="entry name" value="MdtA-like_C"/>
</dbReference>
<feature type="coiled-coil region" evidence="4">
    <location>
        <begin position="148"/>
        <end position="175"/>
    </location>
</feature>
<dbReference type="PANTHER" id="PTHR30469:SF38">
    <property type="entry name" value="HLYD FAMILY SECRETION PROTEIN"/>
    <property type="match status" value="1"/>
</dbReference>
<evidence type="ECO:0000256" key="3">
    <source>
        <dbReference type="ARBA" id="ARBA00022448"/>
    </source>
</evidence>
<dbReference type="PANTHER" id="PTHR30469">
    <property type="entry name" value="MULTIDRUG RESISTANCE PROTEIN MDTA"/>
    <property type="match status" value="1"/>
</dbReference>